<feature type="compositionally biased region" description="Polar residues" evidence="1">
    <location>
        <begin position="35"/>
        <end position="44"/>
    </location>
</feature>
<name>A0A9W7L5K3_9STRA</name>
<feature type="region of interest" description="Disordered" evidence="1">
    <location>
        <begin position="33"/>
        <end position="57"/>
    </location>
</feature>
<evidence type="ECO:0000256" key="1">
    <source>
        <dbReference type="SAM" id="MobiDB-lite"/>
    </source>
</evidence>
<evidence type="ECO:0000313" key="4">
    <source>
        <dbReference type="Proteomes" id="UP001165065"/>
    </source>
</evidence>
<accession>A0A9W7L5K3</accession>
<protein>
    <submittedName>
        <fullName evidence="3">Uncharacterized protein</fullName>
    </submittedName>
</protein>
<sequence length="843" mass="89987">MDGKAMKGTDNNPTDNYYYPDVSAEGHRRLFSGRNLDTTDSSAAVSGVKGPGSTTAAGDTLAMGTWPGNANDPIANEPSNPYSSLFIDFPFKNDGDAQQVVYCNYKAYVSDYAGFNMTEVDTGNETLTLEAGAEGSCGFHTHRSSWYLHASTFMDNAINSDVPIMDKNKIAYMMKFEVTATVDSSKELFVGQRIKKIANVIKTLADNYIFDGGYGKVNAKATFAVAREKVEETCAATGDSSKLGDSFTLISNGRCDDDLNNAENCYDGGDCCQVSCNAFLGGHAELDENSKMYAFCSDLVSDQDPNTKCIDPNYTDYTPPVSSYDRQSPAEILGNPVAFDDSGGAADFGFDICRSVYDQEGNVIGSVGLVDDMIDNHFGTGNACETDAESDECKALLDTLLCDTDGYARALQDCEKELLDAEQVGLTTENIPRCKARTFSGCLCKSTYTDVGSDPPLEMTGRSCVQPNDGSTAWCDVVEGSCNGNGRSPYDTDAYNDDPRWDYCDAPTDVDMSVEWTPEMEEEFFPELFLESSAVTQRVVAMTIAAAPEAPTYHCPDGQLLDERTKECSDVVTPGPSCGAGEGLVDGSCKTVCDAGRRFLDEATDGGGCVTMADSPDDCGGTKERIEVQAAIDFAGFESENLPTEGSPAYDDFKASVAEGLAKTLGLAKEKVQVIAMSLGAGRRRTTRRLSTTTLRVIFNVVMESSDAAAVVKAEVETKLTAGQSDGSLIANIEEVSNDGDWTGVTVENVTMEKEEEGGGEEEEVEEEEVEEEGDNGDALGKHGGDLMTIAGGCGVIAGAGVVGWLVSAFIFRSERGSSGGGLLDGRTKSDDFGMDKGRNSML</sequence>
<keyword evidence="2" id="KW-0812">Transmembrane</keyword>
<evidence type="ECO:0000313" key="3">
    <source>
        <dbReference type="EMBL" id="GMI31675.1"/>
    </source>
</evidence>
<evidence type="ECO:0000256" key="2">
    <source>
        <dbReference type="SAM" id="Phobius"/>
    </source>
</evidence>
<gene>
    <name evidence="3" type="ORF">TrCOL_g3573</name>
</gene>
<feature type="transmembrane region" description="Helical" evidence="2">
    <location>
        <begin position="790"/>
        <end position="812"/>
    </location>
</feature>
<reference evidence="4" key="1">
    <citation type="journal article" date="2023" name="Commun. Biol.">
        <title>Genome analysis of Parmales, the sister group of diatoms, reveals the evolutionary specialization of diatoms from phago-mixotrophs to photoautotrophs.</title>
        <authorList>
            <person name="Ban H."/>
            <person name="Sato S."/>
            <person name="Yoshikawa S."/>
            <person name="Yamada K."/>
            <person name="Nakamura Y."/>
            <person name="Ichinomiya M."/>
            <person name="Sato N."/>
            <person name="Blanc-Mathieu R."/>
            <person name="Endo H."/>
            <person name="Kuwata A."/>
            <person name="Ogata H."/>
        </authorList>
    </citation>
    <scope>NUCLEOTIDE SEQUENCE [LARGE SCALE GENOMIC DNA]</scope>
</reference>
<keyword evidence="2" id="KW-1133">Transmembrane helix</keyword>
<keyword evidence="2" id="KW-0472">Membrane</keyword>
<dbReference type="Proteomes" id="UP001165065">
    <property type="component" value="Unassembled WGS sequence"/>
</dbReference>
<feature type="region of interest" description="Disordered" evidence="1">
    <location>
        <begin position="821"/>
        <end position="843"/>
    </location>
</feature>
<feature type="compositionally biased region" description="Basic and acidic residues" evidence="1">
    <location>
        <begin position="826"/>
        <end position="843"/>
    </location>
</feature>
<comment type="caution">
    <text evidence="3">The sequence shown here is derived from an EMBL/GenBank/DDBJ whole genome shotgun (WGS) entry which is preliminary data.</text>
</comment>
<feature type="compositionally biased region" description="Acidic residues" evidence="1">
    <location>
        <begin position="754"/>
        <end position="776"/>
    </location>
</feature>
<feature type="region of interest" description="Disordered" evidence="1">
    <location>
        <begin position="753"/>
        <end position="782"/>
    </location>
</feature>
<proteinExistence type="predicted"/>
<dbReference type="AlphaFoldDB" id="A0A9W7L5K3"/>
<dbReference type="EMBL" id="BRYA01000749">
    <property type="protein sequence ID" value="GMI31675.1"/>
    <property type="molecule type" value="Genomic_DNA"/>
</dbReference>
<organism evidence="3 4">
    <name type="scientific">Triparma columacea</name>
    <dbReference type="NCBI Taxonomy" id="722753"/>
    <lineage>
        <taxon>Eukaryota</taxon>
        <taxon>Sar</taxon>
        <taxon>Stramenopiles</taxon>
        <taxon>Ochrophyta</taxon>
        <taxon>Bolidophyceae</taxon>
        <taxon>Parmales</taxon>
        <taxon>Triparmaceae</taxon>
        <taxon>Triparma</taxon>
    </lineage>
</organism>
<keyword evidence="4" id="KW-1185">Reference proteome</keyword>